<feature type="transmembrane region" description="Helical" evidence="1">
    <location>
        <begin position="134"/>
        <end position="155"/>
    </location>
</feature>
<dbReference type="AlphaFoldDB" id="A0A4R2HLJ3"/>
<keyword evidence="1" id="KW-0812">Transmembrane</keyword>
<evidence type="ECO:0000256" key="1">
    <source>
        <dbReference type="SAM" id="Phobius"/>
    </source>
</evidence>
<reference evidence="2 3" key="1">
    <citation type="submission" date="2019-03" db="EMBL/GenBank/DDBJ databases">
        <title>Genomic Encyclopedia of Type Strains, Phase IV (KMG-IV): sequencing the most valuable type-strain genomes for metagenomic binning, comparative biology and taxonomic classification.</title>
        <authorList>
            <person name="Goeker M."/>
        </authorList>
    </citation>
    <scope>NUCLEOTIDE SEQUENCE [LARGE SCALE GENOMIC DNA]</scope>
    <source>
        <strain evidence="2 3">DSM 103236</strain>
    </source>
</reference>
<dbReference type="EMBL" id="SLWO01000002">
    <property type="protein sequence ID" value="TCO28615.1"/>
    <property type="molecule type" value="Genomic_DNA"/>
</dbReference>
<dbReference type="Proteomes" id="UP000295684">
    <property type="component" value="Unassembled WGS sequence"/>
</dbReference>
<keyword evidence="1" id="KW-1133">Transmembrane helix</keyword>
<sequence length="176" mass="20921">MIKILIILIILLWVLIDLFSLFTVTKSLKTQLLFGRIICIKKNTGYHKSTLHLKVQCSENKVIETTSSFKPNLRWWMQNIPKPGDIIYFHIMEKPYTKDNDDKNIVAFNVTNHKPNVGRLRWDLFAYHTSTRTIIFFTLLFLCLFIVLKFTPYAIYLPKEFYFFLILRLTIEVLII</sequence>
<evidence type="ECO:0000313" key="2">
    <source>
        <dbReference type="EMBL" id="TCO28615.1"/>
    </source>
</evidence>
<evidence type="ECO:0000313" key="3">
    <source>
        <dbReference type="Proteomes" id="UP000295684"/>
    </source>
</evidence>
<protein>
    <submittedName>
        <fullName evidence="2">Uncharacterized protein</fullName>
    </submittedName>
</protein>
<name>A0A4R2HLJ3_9SPHI</name>
<feature type="transmembrane region" description="Helical" evidence="1">
    <location>
        <begin position="6"/>
        <end position="24"/>
    </location>
</feature>
<accession>A0A4R2HLJ3</accession>
<gene>
    <name evidence="2" type="ORF">EV200_10232</name>
</gene>
<proteinExistence type="predicted"/>
<keyword evidence="1" id="KW-0472">Membrane</keyword>
<organism evidence="2 3">
    <name type="scientific">Pedobacter psychrotolerans</name>
    <dbReference type="NCBI Taxonomy" id="1843235"/>
    <lineage>
        <taxon>Bacteria</taxon>
        <taxon>Pseudomonadati</taxon>
        <taxon>Bacteroidota</taxon>
        <taxon>Sphingobacteriia</taxon>
        <taxon>Sphingobacteriales</taxon>
        <taxon>Sphingobacteriaceae</taxon>
        <taxon>Pedobacter</taxon>
    </lineage>
</organism>
<comment type="caution">
    <text evidence="2">The sequence shown here is derived from an EMBL/GenBank/DDBJ whole genome shotgun (WGS) entry which is preliminary data.</text>
</comment>